<accession>A0A8X6FGZ2</accession>
<dbReference type="EMBL" id="BMAO01002240">
    <property type="protein sequence ID" value="GFQ79316.1"/>
    <property type="molecule type" value="Genomic_DNA"/>
</dbReference>
<gene>
    <name evidence="1" type="ORF">TNCT_669091</name>
</gene>
<name>A0A8X6FGZ2_TRICU</name>
<organism evidence="1 2">
    <name type="scientific">Trichonephila clavata</name>
    <name type="common">Joro spider</name>
    <name type="synonym">Nephila clavata</name>
    <dbReference type="NCBI Taxonomy" id="2740835"/>
    <lineage>
        <taxon>Eukaryota</taxon>
        <taxon>Metazoa</taxon>
        <taxon>Ecdysozoa</taxon>
        <taxon>Arthropoda</taxon>
        <taxon>Chelicerata</taxon>
        <taxon>Arachnida</taxon>
        <taxon>Araneae</taxon>
        <taxon>Araneomorphae</taxon>
        <taxon>Entelegynae</taxon>
        <taxon>Araneoidea</taxon>
        <taxon>Nephilidae</taxon>
        <taxon>Trichonephila</taxon>
    </lineage>
</organism>
<reference evidence="1" key="1">
    <citation type="submission" date="2020-07" db="EMBL/GenBank/DDBJ databases">
        <title>Multicomponent nature underlies the extraordinary mechanical properties of spider dragline silk.</title>
        <authorList>
            <person name="Kono N."/>
            <person name="Nakamura H."/>
            <person name="Mori M."/>
            <person name="Yoshida Y."/>
            <person name="Ohtoshi R."/>
            <person name="Malay A.D."/>
            <person name="Moran D.A.P."/>
            <person name="Tomita M."/>
            <person name="Numata K."/>
            <person name="Arakawa K."/>
        </authorList>
    </citation>
    <scope>NUCLEOTIDE SEQUENCE</scope>
</reference>
<evidence type="ECO:0000313" key="2">
    <source>
        <dbReference type="Proteomes" id="UP000887116"/>
    </source>
</evidence>
<proteinExistence type="predicted"/>
<dbReference type="AlphaFoldDB" id="A0A8X6FGZ2"/>
<dbReference type="Proteomes" id="UP000887116">
    <property type="component" value="Unassembled WGS sequence"/>
</dbReference>
<comment type="caution">
    <text evidence="1">The sequence shown here is derived from an EMBL/GenBank/DDBJ whole genome shotgun (WGS) entry which is preliminary data.</text>
</comment>
<protein>
    <submittedName>
        <fullName evidence="1">Uncharacterized protein</fullName>
    </submittedName>
</protein>
<sequence length="73" mass="8284">MNKVYCSRKAKVSHANDHRPSARYFQQFRPSLRPPKWAEATLFFLQIQGRRAAVTKTCHPQVRLPAPGPALPG</sequence>
<evidence type="ECO:0000313" key="1">
    <source>
        <dbReference type="EMBL" id="GFQ79316.1"/>
    </source>
</evidence>
<keyword evidence="2" id="KW-1185">Reference proteome</keyword>